<gene>
    <name evidence="1" type="ORF">SERLADRAFT_379764</name>
</gene>
<organism>
    <name type="scientific">Serpula lacrymans var. lacrymans (strain S7.9)</name>
    <name type="common">Dry rot fungus</name>
    <dbReference type="NCBI Taxonomy" id="578457"/>
    <lineage>
        <taxon>Eukaryota</taxon>
        <taxon>Fungi</taxon>
        <taxon>Dikarya</taxon>
        <taxon>Basidiomycota</taxon>
        <taxon>Agaricomycotina</taxon>
        <taxon>Agaricomycetes</taxon>
        <taxon>Agaricomycetidae</taxon>
        <taxon>Boletales</taxon>
        <taxon>Coniophorineae</taxon>
        <taxon>Serpulaceae</taxon>
        <taxon>Serpula</taxon>
    </lineage>
</organism>
<accession>F8NJK6</accession>
<protein>
    <submittedName>
        <fullName evidence="1">Uncharacterized protein</fullName>
    </submittedName>
</protein>
<sequence>MVAAVQEEYRDSTLISVWLELSREFRLSEKMSRRNQGIVPERQRFVAVPEVLSNLTSGVAQLVQ</sequence>
<dbReference type="AlphaFoldDB" id="F8NJK6"/>
<proteinExistence type="predicted"/>
<dbReference type="HOGENOM" id="CLU_2869019_0_0_1"/>
<name>F8NJK6_SERL9</name>
<dbReference type="EMBL" id="GL945429">
    <property type="protein sequence ID" value="EGO30056.1"/>
    <property type="molecule type" value="Genomic_DNA"/>
</dbReference>
<dbReference type="KEGG" id="sla:SERLADRAFT_379764"/>
<dbReference type="GeneID" id="18810847"/>
<reference evidence="1" key="1">
    <citation type="submission" date="2011-04" db="EMBL/GenBank/DDBJ databases">
        <title>Evolution of plant cell wall degrading machinery underlies the functional diversity of forest fungi.</title>
        <authorList>
            <consortium name="US DOE Joint Genome Institute (JGI-PGF)"/>
            <person name="Eastwood D.C."/>
            <person name="Floudas D."/>
            <person name="Binder M."/>
            <person name="Majcherczyk A."/>
            <person name="Schneider P."/>
            <person name="Aerts A."/>
            <person name="Asiegbu F.O."/>
            <person name="Baker S.E."/>
            <person name="Barry K."/>
            <person name="Bendiksby M."/>
            <person name="Blumentritt M."/>
            <person name="Coutinho P.M."/>
            <person name="Cullen D."/>
            <person name="Cullen D."/>
            <person name="Gathman A."/>
            <person name="Goodell B."/>
            <person name="Henrissat B."/>
            <person name="Ihrmark K."/>
            <person name="Kauserud H."/>
            <person name="Kohler A."/>
            <person name="LaButti K."/>
            <person name="Lapidus A."/>
            <person name="Lavin J.L."/>
            <person name="Lee Y.-H."/>
            <person name="Lindquist E."/>
            <person name="Lilly W."/>
            <person name="Lucas S."/>
            <person name="Morin E."/>
            <person name="Murat C."/>
            <person name="Oguiza J.A."/>
            <person name="Park J."/>
            <person name="Pisabarro A.G."/>
            <person name="Riley R."/>
            <person name="Rosling A."/>
            <person name="Salamov A."/>
            <person name="Schmidt O."/>
            <person name="Schmutz J."/>
            <person name="Skrede I."/>
            <person name="Stenlid J."/>
            <person name="Wiebenga A."/>
            <person name="Xie X."/>
            <person name="Kues U."/>
            <person name="Hibbett D.S."/>
            <person name="Hoffmeister D."/>
            <person name="Hogberg N."/>
            <person name="Martin F."/>
            <person name="Grigoriev I.V."/>
            <person name="Watkinson S.C."/>
        </authorList>
    </citation>
    <scope>NUCLEOTIDE SEQUENCE</scope>
    <source>
        <strain evidence="1">S7.9</strain>
    </source>
</reference>
<dbReference type="Proteomes" id="UP000008064">
    <property type="component" value="Unassembled WGS sequence"/>
</dbReference>
<dbReference type="RefSeq" id="XP_007314298.1">
    <property type="nucleotide sequence ID" value="XM_007314236.1"/>
</dbReference>
<evidence type="ECO:0000313" key="1">
    <source>
        <dbReference type="EMBL" id="EGO30056.1"/>
    </source>
</evidence>